<reference evidence="3 4" key="1">
    <citation type="submission" date="2018-06" db="EMBL/GenBank/DDBJ databases">
        <title>Genomic Encyclopedia of Type Strains, Phase IV (KMG-IV): sequencing the most valuable type-strain genomes for metagenomic binning, comparative biology and taxonomic classification.</title>
        <authorList>
            <person name="Goeker M."/>
        </authorList>
    </citation>
    <scope>NUCLEOTIDE SEQUENCE [LARGE SCALE GENOMIC DNA]</scope>
    <source>
        <strain evidence="3 4">DSM 24875</strain>
    </source>
</reference>
<feature type="domain" description="LpxI C-terminal" evidence="1">
    <location>
        <begin position="144"/>
        <end position="280"/>
    </location>
</feature>
<comment type="caution">
    <text evidence="3">The sequence shown here is derived from an EMBL/GenBank/DDBJ whole genome shotgun (WGS) entry which is preliminary data.</text>
</comment>
<dbReference type="AlphaFoldDB" id="A0A366F514"/>
<keyword evidence="4" id="KW-1185">Reference proteome</keyword>
<dbReference type="InterPro" id="IPR041255">
    <property type="entry name" value="LpxI_N"/>
</dbReference>
<organism evidence="3 4">
    <name type="scientific">Roseiarcus fermentans</name>
    <dbReference type="NCBI Taxonomy" id="1473586"/>
    <lineage>
        <taxon>Bacteria</taxon>
        <taxon>Pseudomonadati</taxon>
        <taxon>Pseudomonadota</taxon>
        <taxon>Alphaproteobacteria</taxon>
        <taxon>Hyphomicrobiales</taxon>
        <taxon>Roseiarcaceae</taxon>
        <taxon>Roseiarcus</taxon>
    </lineage>
</organism>
<evidence type="ECO:0008006" key="5">
    <source>
        <dbReference type="Google" id="ProtNLM"/>
    </source>
</evidence>
<dbReference type="InterPro" id="IPR010415">
    <property type="entry name" value="LpxI_C"/>
</dbReference>
<feature type="domain" description="LpxI N-terminal" evidence="2">
    <location>
        <begin position="13"/>
        <end position="141"/>
    </location>
</feature>
<dbReference type="OrthoDB" id="9789836at2"/>
<proteinExistence type="predicted"/>
<dbReference type="RefSeq" id="WP_113890720.1">
    <property type="nucleotide sequence ID" value="NZ_QNRK01000021.1"/>
</dbReference>
<dbReference type="InterPro" id="IPR043167">
    <property type="entry name" value="LpxI_C_sf"/>
</dbReference>
<evidence type="ECO:0000313" key="4">
    <source>
        <dbReference type="Proteomes" id="UP000253529"/>
    </source>
</evidence>
<dbReference type="EMBL" id="QNRK01000021">
    <property type="protein sequence ID" value="RBP09707.1"/>
    <property type="molecule type" value="Genomic_DNA"/>
</dbReference>
<dbReference type="InterPro" id="IPR053174">
    <property type="entry name" value="LpxI"/>
</dbReference>
<dbReference type="PANTHER" id="PTHR39962">
    <property type="entry name" value="BLL4848 PROTEIN"/>
    <property type="match status" value="1"/>
</dbReference>
<gene>
    <name evidence="3" type="ORF">DFR50_12152</name>
</gene>
<dbReference type="Pfam" id="PF06230">
    <property type="entry name" value="LpxI_C"/>
    <property type="match status" value="1"/>
</dbReference>
<dbReference type="Gene3D" id="3.40.50.20">
    <property type="match status" value="1"/>
</dbReference>
<dbReference type="Proteomes" id="UP000253529">
    <property type="component" value="Unassembled WGS sequence"/>
</dbReference>
<dbReference type="PANTHER" id="PTHR39962:SF1">
    <property type="entry name" value="LPXI FAMILY PROTEIN"/>
    <property type="match status" value="1"/>
</dbReference>
<dbReference type="Pfam" id="PF17930">
    <property type="entry name" value="LpxI_N"/>
    <property type="match status" value="1"/>
</dbReference>
<dbReference type="Gene3D" id="3.40.140.80">
    <property type="match status" value="1"/>
</dbReference>
<evidence type="ECO:0000313" key="3">
    <source>
        <dbReference type="EMBL" id="RBP09707.1"/>
    </source>
</evidence>
<sequence>MNAGAAGAAAPPLAILCGAGAFPLEVAADARKGGRDPFLVGVVGSSDAAIEAYPHVWVRIGEVGKLFAALEGRGVKEMAMVGAIARPEFADLRLDWGAVRRAAELAQLFRRGDNGLLVGLAAIFEREGVRIVGAHEIAPRLVAPSGALGPRAPGAGDEEDIAFGARLLGALSEFDAGQCAVVASGRVLAIEAAEGTDAMLARVADMRASGRLKRREPGGVLVKAPKRGQDLRLDMPAIGPATVAGAARAGLRGLALAAGAVLMVDRERCVREADAAGLFIAGFSA</sequence>
<accession>A0A366F514</accession>
<protein>
    <recommendedName>
        <fullName evidence="5">DUF1009 domain-containing protein</fullName>
    </recommendedName>
</protein>
<name>A0A366F514_9HYPH</name>
<evidence type="ECO:0000259" key="2">
    <source>
        <dbReference type="Pfam" id="PF17930"/>
    </source>
</evidence>
<evidence type="ECO:0000259" key="1">
    <source>
        <dbReference type="Pfam" id="PF06230"/>
    </source>
</evidence>